<reference evidence="11 12" key="1">
    <citation type="submission" date="2017-12" db="EMBL/GenBank/DDBJ databases">
        <title>Phylogenetic diversity of female urinary microbiome.</title>
        <authorList>
            <person name="Thomas-White K."/>
            <person name="Wolfe A.J."/>
        </authorList>
    </citation>
    <scope>NUCLEOTIDE SEQUENCE [LARGE SCALE GENOMIC DNA]</scope>
    <source>
        <strain evidence="11 12">UMB0112</strain>
    </source>
</reference>
<comment type="caution">
    <text evidence="11">The sequence shown here is derived from an EMBL/GenBank/DDBJ whole genome shotgun (WGS) entry which is preliminary data.</text>
</comment>
<keyword evidence="3" id="KW-1003">Cell membrane</keyword>
<evidence type="ECO:0000313" key="11">
    <source>
        <dbReference type="EMBL" id="PKZ30063.1"/>
    </source>
</evidence>
<evidence type="ECO:0000256" key="3">
    <source>
        <dbReference type="ARBA" id="ARBA00022475"/>
    </source>
</evidence>
<evidence type="ECO:0000256" key="9">
    <source>
        <dbReference type="SAM" id="Phobius"/>
    </source>
</evidence>
<comment type="similarity">
    <text evidence="8">Belongs to the exbB/tolQ family.</text>
</comment>
<name>A0A2I1NCE7_9BACT</name>
<dbReference type="GO" id="GO:0055085">
    <property type="term" value="P:transmembrane transport"/>
    <property type="evidence" value="ECO:0007669"/>
    <property type="project" value="InterPro"/>
</dbReference>
<keyword evidence="7 9" id="KW-0472">Membrane</keyword>
<dbReference type="EMBL" id="PKHU01000001">
    <property type="protein sequence ID" value="PKZ30063.1"/>
    <property type="molecule type" value="Genomic_DNA"/>
</dbReference>
<gene>
    <name evidence="11" type="primary">exbB</name>
    <name evidence="11" type="ORF">CYJ41_01080</name>
</gene>
<feature type="transmembrane region" description="Helical" evidence="9">
    <location>
        <begin position="102"/>
        <end position="124"/>
    </location>
</feature>
<sequence length="141" mass="15874">MEFLKHYFEYAIMGLLAFMSFLVLLYTVERIYFYSKVKFSDYKNADDFEIALTKHLTLLYIIYSNAPYIGLLGTVSGIMVTFYEMGLAGGVDASAVMVGMSLALKATALGLLVAIPTLMIYNAFGRKVDVLMTRYKDHESI</sequence>
<dbReference type="GO" id="GO:0017038">
    <property type="term" value="P:protein import"/>
    <property type="evidence" value="ECO:0007669"/>
    <property type="project" value="TreeGrafter"/>
</dbReference>
<evidence type="ECO:0000259" key="10">
    <source>
        <dbReference type="Pfam" id="PF01618"/>
    </source>
</evidence>
<dbReference type="Pfam" id="PF01618">
    <property type="entry name" value="MotA_ExbB"/>
    <property type="match status" value="1"/>
</dbReference>
<dbReference type="NCBIfam" id="TIGR02805">
    <property type="entry name" value="exbB2"/>
    <property type="match status" value="1"/>
</dbReference>
<evidence type="ECO:0000313" key="12">
    <source>
        <dbReference type="Proteomes" id="UP000234639"/>
    </source>
</evidence>
<organism evidence="11 12">
    <name type="scientific">Campylobacter ureolyticus</name>
    <dbReference type="NCBI Taxonomy" id="827"/>
    <lineage>
        <taxon>Bacteria</taxon>
        <taxon>Pseudomonadati</taxon>
        <taxon>Campylobacterota</taxon>
        <taxon>Epsilonproteobacteria</taxon>
        <taxon>Campylobacterales</taxon>
        <taxon>Campylobacteraceae</taxon>
        <taxon>Campylobacter</taxon>
    </lineage>
</organism>
<protein>
    <submittedName>
        <fullName evidence="11">TonB-system energizer ExbB</fullName>
    </submittedName>
</protein>
<keyword evidence="2 8" id="KW-0813">Transport</keyword>
<dbReference type="InterPro" id="IPR002898">
    <property type="entry name" value="MotA_ExbB_proton_chnl"/>
</dbReference>
<evidence type="ECO:0000256" key="5">
    <source>
        <dbReference type="ARBA" id="ARBA00022927"/>
    </source>
</evidence>
<keyword evidence="4 9" id="KW-0812">Transmembrane</keyword>
<dbReference type="Proteomes" id="UP000234639">
    <property type="component" value="Unassembled WGS sequence"/>
</dbReference>
<dbReference type="InterPro" id="IPR050790">
    <property type="entry name" value="ExbB/TolQ_transport"/>
</dbReference>
<feature type="domain" description="MotA/TolQ/ExbB proton channel" evidence="10">
    <location>
        <begin position="47"/>
        <end position="136"/>
    </location>
</feature>
<evidence type="ECO:0000256" key="4">
    <source>
        <dbReference type="ARBA" id="ARBA00022692"/>
    </source>
</evidence>
<dbReference type="RefSeq" id="WP_101636543.1">
    <property type="nucleotide sequence ID" value="NZ_PKHU01000001.1"/>
</dbReference>
<dbReference type="AlphaFoldDB" id="A0A2I1NCE7"/>
<dbReference type="PANTHER" id="PTHR30625">
    <property type="entry name" value="PROTEIN TOLQ"/>
    <property type="match status" value="1"/>
</dbReference>
<evidence type="ECO:0000256" key="7">
    <source>
        <dbReference type="ARBA" id="ARBA00023136"/>
    </source>
</evidence>
<keyword evidence="5 8" id="KW-0653">Protein transport</keyword>
<accession>A0A2I1NCE7</accession>
<evidence type="ECO:0000256" key="2">
    <source>
        <dbReference type="ARBA" id="ARBA00022448"/>
    </source>
</evidence>
<evidence type="ECO:0000256" key="1">
    <source>
        <dbReference type="ARBA" id="ARBA00004429"/>
    </source>
</evidence>
<evidence type="ECO:0000256" key="8">
    <source>
        <dbReference type="RuleBase" id="RU004057"/>
    </source>
</evidence>
<proteinExistence type="inferred from homology"/>
<keyword evidence="6 9" id="KW-1133">Transmembrane helix</keyword>
<feature type="transmembrane region" description="Helical" evidence="9">
    <location>
        <begin position="6"/>
        <end position="28"/>
    </location>
</feature>
<dbReference type="GO" id="GO:0005886">
    <property type="term" value="C:plasma membrane"/>
    <property type="evidence" value="ECO:0007669"/>
    <property type="project" value="UniProtKB-SubCell"/>
</dbReference>
<dbReference type="InterPro" id="IPR014172">
    <property type="entry name" value="TonB_ExbB_2"/>
</dbReference>
<comment type="subcellular location">
    <subcellularLocation>
        <location evidence="1">Cell inner membrane</location>
        <topology evidence="1">Multi-pass membrane protein</topology>
    </subcellularLocation>
    <subcellularLocation>
        <location evidence="8">Membrane</location>
        <topology evidence="8">Multi-pass membrane protein</topology>
    </subcellularLocation>
</comment>
<feature type="transmembrane region" description="Helical" evidence="9">
    <location>
        <begin position="58"/>
        <end position="82"/>
    </location>
</feature>
<evidence type="ECO:0000256" key="6">
    <source>
        <dbReference type="ARBA" id="ARBA00022989"/>
    </source>
</evidence>
<dbReference type="PANTHER" id="PTHR30625:SF15">
    <property type="entry name" value="BIOPOLYMER TRANSPORT PROTEIN EXBB"/>
    <property type="match status" value="1"/>
</dbReference>